<dbReference type="OrthoDB" id="5596992at2759"/>
<dbReference type="AlphaFoldDB" id="A0A0A8L6K6"/>
<dbReference type="GO" id="GO:0032040">
    <property type="term" value="C:small-subunit processome"/>
    <property type="evidence" value="ECO:0007669"/>
    <property type="project" value="TreeGrafter"/>
</dbReference>
<comment type="caution">
    <text evidence="2">The sequence shown here is derived from an EMBL/GenBank/DDBJ whole genome shotgun (WGS) entry which is preliminary data.</text>
</comment>
<gene>
    <name evidence="2" type="ORF">KLDO_g2943</name>
</gene>
<dbReference type="PANTHER" id="PTHR10335">
    <property type="entry name" value="RRNA 2-O-METHYLTRANSFERASE FIBRILLARIN"/>
    <property type="match status" value="1"/>
</dbReference>
<dbReference type="GO" id="GO:1990259">
    <property type="term" value="F:histone H2AQ104 methyltransferase activity"/>
    <property type="evidence" value="ECO:0007669"/>
    <property type="project" value="TreeGrafter"/>
</dbReference>
<protein>
    <submittedName>
        <fullName evidence="2">WGS project CCBQ000000000 data, contig 00014</fullName>
    </submittedName>
</protein>
<sequence>MEEHTVLQQISSVKCSQLPGCKRSEVTKIHIYDFDQTLYTSPVPNPVLYPPPTVNHLKFPTSLANGGWYQNREILEYSLLCRKGKESGKWNMQVAELASMSVADENTLAVVLTGRSESLFRGVIGVAAAQFVEDFGLSRGFDAVCLKNDQQATIAYKHSVILSLLDAYQNVSEIAMYDDRRTHCARFETLLEDYAKSTRPGLRYSVINVPTIYYYLPSEIEIELVFNMVAESNQLVRLANERPQSKSRWDHKQIQRNASGSGPNEICNYSLFSLHNSVKHSSFALDREATERLQEKALHYFKQLRDYDTETVIKSLDWYPYPFVPINPIDPVVKVSVSSITHLLAADSNLTGVENLSLQIQKGHMSHQVSWCPQQLLYFPAAKVVAFRLTPVDEVSQRFYEEHPDPILILAGPKNITYYSSKKMFEMKEQTHTIIPLNETPLEPFHTQLGVYHNFRLKSVR</sequence>
<evidence type="ECO:0000259" key="1">
    <source>
        <dbReference type="Pfam" id="PF10307"/>
    </source>
</evidence>
<evidence type="ECO:0000313" key="2">
    <source>
        <dbReference type="EMBL" id="CDO94686.1"/>
    </source>
</evidence>
<dbReference type="InterPro" id="IPR018812">
    <property type="entry name" value="SAK_HAD"/>
</dbReference>
<dbReference type="Pfam" id="PF10307">
    <property type="entry name" value="HAD_SAK_1"/>
    <property type="match status" value="1"/>
</dbReference>
<accession>A0A0A8L6K6</accession>
<evidence type="ECO:0000313" key="3">
    <source>
        <dbReference type="Proteomes" id="UP000031516"/>
    </source>
</evidence>
<dbReference type="GO" id="GO:0003723">
    <property type="term" value="F:RNA binding"/>
    <property type="evidence" value="ECO:0007669"/>
    <property type="project" value="TreeGrafter"/>
</dbReference>
<keyword evidence="3" id="KW-1185">Reference proteome</keyword>
<reference evidence="2 3" key="1">
    <citation type="submission" date="2014-03" db="EMBL/GenBank/DDBJ databases">
        <title>The genome of Kluyveromyces dobzhanskii.</title>
        <authorList>
            <person name="Nystedt B."/>
            <person name="Astrom S."/>
        </authorList>
    </citation>
    <scope>NUCLEOTIDE SEQUENCE [LARGE SCALE GENOMIC DNA]</scope>
    <source>
        <strain evidence="2 3">CBS 2104</strain>
    </source>
</reference>
<dbReference type="EMBL" id="CCBQ010000039">
    <property type="protein sequence ID" value="CDO94686.1"/>
    <property type="molecule type" value="Genomic_DNA"/>
</dbReference>
<organism evidence="2 3">
    <name type="scientific">Kluyveromyces dobzhanskii CBS 2104</name>
    <dbReference type="NCBI Taxonomy" id="1427455"/>
    <lineage>
        <taxon>Eukaryota</taxon>
        <taxon>Fungi</taxon>
        <taxon>Dikarya</taxon>
        <taxon>Ascomycota</taxon>
        <taxon>Saccharomycotina</taxon>
        <taxon>Saccharomycetes</taxon>
        <taxon>Saccharomycetales</taxon>
        <taxon>Saccharomycetaceae</taxon>
        <taxon>Kluyveromyces</taxon>
    </lineage>
</organism>
<feature type="domain" description="Swiss Army Knife RNA repair protein HAD" evidence="1">
    <location>
        <begin position="41"/>
        <end position="234"/>
    </location>
</feature>
<dbReference type="GO" id="GO:0008649">
    <property type="term" value="F:rRNA methyltransferase activity"/>
    <property type="evidence" value="ECO:0007669"/>
    <property type="project" value="TreeGrafter"/>
</dbReference>
<dbReference type="GO" id="GO:0000494">
    <property type="term" value="P:box C/D sno(s)RNA 3'-end processing"/>
    <property type="evidence" value="ECO:0007669"/>
    <property type="project" value="TreeGrafter"/>
</dbReference>
<name>A0A0A8L6K6_9SACH</name>
<dbReference type="GO" id="GO:0031428">
    <property type="term" value="C:box C/D methylation guide snoRNP complex"/>
    <property type="evidence" value="ECO:0007669"/>
    <property type="project" value="TreeGrafter"/>
</dbReference>
<proteinExistence type="predicted"/>
<dbReference type="PANTHER" id="PTHR10335:SF26">
    <property type="entry name" value="AER281CP"/>
    <property type="match status" value="1"/>
</dbReference>
<dbReference type="Proteomes" id="UP000031516">
    <property type="component" value="Unassembled WGS sequence"/>
</dbReference>